<dbReference type="EMBL" id="HF548148">
    <property type="protein sequence ID" value="CCO13859.1"/>
    <property type="molecule type" value="Genomic_DNA"/>
</dbReference>
<evidence type="ECO:0000313" key="2">
    <source>
        <dbReference type="EMBL" id="CCO13859.1"/>
    </source>
</evidence>
<protein>
    <submittedName>
        <fullName evidence="2">Alternative protein ZNF688</fullName>
    </submittedName>
</protein>
<organism evidence="2">
    <name type="scientific">Homo sapiens</name>
    <name type="common">Human</name>
    <dbReference type="NCBI Taxonomy" id="9606"/>
    <lineage>
        <taxon>Eukaryota</taxon>
        <taxon>Metazoa</taxon>
        <taxon>Chordata</taxon>
        <taxon>Craniata</taxon>
        <taxon>Vertebrata</taxon>
        <taxon>Euteleostomi</taxon>
        <taxon>Mammalia</taxon>
        <taxon>Eutheria</taxon>
        <taxon>Euarchontoglires</taxon>
        <taxon>Primates</taxon>
        <taxon>Haplorrhini</taxon>
        <taxon>Catarrhini</taxon>
        <taxon>Hominidae</taxon>
        <taxon>Homo</taxon>
    </lineage>
</organism>
<dbReference type="ChiTaRS" id="ZNF688">
    <property type="organism name" value="human"/>
</dbReference>
<accession>L0R5I2</accession>
<reference evidence="2" key="1">
    <citation type="submission" date="2012-10" db="EMBL/GenBank/DDBJ databases">
        <title>Direct identification of alternative open reading frame translation products in human.</title>
        <authorList>
            <person name="Vanderperre B."/>
            <person name="Lucier J.-F."/>
            <person name="Motard J."/>
            <person name="Tremblay G."/>
            <person name="Vanderperre S."/>
            <person name="Wisztorski M."/>
            <person name="Salzet M."/>
            <person name="Boisvert F.-M."/>
            <person name="Roucou X."/>
        </authorList>
    </citation>
    <scope>NUCLEOTIDE SEQUENCE</scope>
</reference>
<dbReference type="AlphaFoldDB" id="L0R5I2"/>
<proteinExistence type="predicted"/>
<gene>
    <name evidence="2" type="primary">ZNF688</name>
</gene>
<dbReference type="OrthoDB" id="9892686at2759"/>
<evidence type="ECO:0000256" key="1">
    <source>
        <dbReference type="SAM" id="MobiDB-lite"/>
    </source>
</evidence>
<feature type="region of interest" description="Disordered" evidence="1">
    <location>
        <begin position="1"/>
        <end position="46"/>
    </location>
</feature>
<sequence length="46" mass="4883">MPRQSQANHRAASSGIVANHRPLRIAGTEGIPRPQTSPHLLDGTGE</sequence>
<name>L0R5I2_HUMAN</name>